<evidence type="ECO:0000256" key="2">
    <source>
        <dbReference type="ARBA" id="ARBA00000967"/>
    </source>
</evidence>
<gene>
    <name evidence="8" type="primary">pepA</name>
    <name evidence="10" type="ORF">SAMN06265182_1014</name>
</gene>
<comment type="catalytic activity">
    <reaction evidence="1 8">
        <text>Release of an N-terminal amino acid, Xaa-|-Yaa-, in which Xaa is preferably Leu, but may be other amino acids including Pro although not Arg or Lys, and Yaa may be Pro. Amino acid amides and methyl esters are also readily hydrolyzed, but rates on arylamides are exceedingly low.</text>
        <dbReference type="EC" id="3.4.11.1"/>
    </reaction>
</comment>
<dbReference type="NCBIfam" id="NF002074">
    <property type="entry name" value="PRK00913.1-4"/>
    <property type="match status" value="1"/>
</dbReference>
<dbReference type="SUPFAM" id="SSF52949">
    <property type="entry name" value="Macro domain-like"/>
    <property type="match status" value="1"/>
</dbReference>
<organism evidence="10 11">
    <name type="scientific">Persephonella hydrogeniphila</name>
    <dbReference type="NCBI Taxonomy" id="198703"/>
    <lineage>
        <taxon>Bacteria</taxon>
        <taxon>Pseudomonadati</taxon>
        <taxon>Aquificota</taxon>
        <taxon>Aquificia</taxon>
        <taxon>Aquificales</taxon>
        <taxon>Hydrogenothermaceae</taxon>
        <taxon>Persephonella</taxon>
    </lineage>
</organism>
<keyword evidence="8" id="KW-0479">Metal-binding</keyword>
<evidence type="ECO:0000256" key="1">
    <source>
        <dbReference type="ARBA" id="ARBA00000135"/>
    </source>
</evidence>
<feature type="binding site" evidence="8">
    <location>
        <position position="347"/>
    </location>
    <ligand>
        <name>Mn(2+)</name>
        <dbReference type="ChEBI" id="CHEBI:29035"/>
        <label>1</label>
    </ligand>
</feature>
<evidence type="ECO:0000256" key="4">
    <source>
        <dbReference type="ARBA" id="ARBA00022438"/>
    </source>
</evidence>
<dbReference type="InterPro" id="IPR008283">
    <property type="entry name" value="Peptidase_M17_N"/>
</dbReference>
<evidence type="ECO:0000256" key="3">
    <source>
        <dbReference type="ARBA" id="ARBA00009528"/>
    </source>
</evidence>
<dbReference type="InterPro" id="IPR000819">
    <property type="entry name" value="Peptidase_M17_C"/>
</dbReference>
<dbReference type="EC" id="3.4.11.1" evidence="8"/>
<dbReference type="NCBIfam" id="NF002081">
    <property type="entry name" value="PRK00913.3-3"/>
    <property type="match status" value="1"/>
</dbReference>
<dbReference type="EC" id="3.4.11.10" evidence="8"/>
<dbReference type="InterPro" id="IPR023042">
    <property type="entry name" value="Peptidase_M17_leu_NH2_pept"/>
</dbReference>
<comment type="function">
    <text evidence="8">Presumably involved in the processing and regular turnover of intracellular proteins. Catalyzes the removal of unsubstituted N-terminal amino acids from various peptides.</text>
</comment>
<dbReference type="GO" id="GO:0006508">
    <property type="term" value="P:proteolysis"/>
    <property type="evidence" value="ECO:0007669"/>
    <property type="project" value="UniProtKB-KW"/>
</dbReference>
<comment type="catalytic activity">
    <reaction evidence="2 8">
        <text>Release of an N-terminal amino acid, preferentially leucine, but not glutamic or aspartic acids.</text>
        <dbReference type="EC" id="3.4.11.10"/>
    </reaction>
</comment>
<dbReference type="SUPFAM" id="SSF53187">
    <property type="entry name" value="Zn-dependent exopeptidases"/>
    <property type="match status" value="1"/>
</dbReference>
<keyword evidence="11" id="KW-1185">Reference proteome</keyword>
<feature type="binding site" evidence="8">
    <location>
        <position position="345"/>
    </location>
    <ligand>
        <name>Mn(2+)</name>
        <dbReference type="ChEBI" id="CHEBI:29035"/>
        <label>1</label>
    </ligand>
</feature>
<dbReference type="InterPro" id="IPR011356">
    <property type="entry name" value="Leucine_aapep/pepB"/>
</dbReference>
<protein>
    <recommendedName>
        <fullName evidence="8">Probable cytosol aminopeptidase</fullName>
        <ecNumber evidence="8">3.4.11.1</ecNumber>
    </recommendedName>
    <alternativeName>
        <fullName evidence="8">Leucine aminopeptidase</fullName>
        <shortName evidence="8">LAP</shortName>
        <ecNumber evidence="8">3.4.11.10</ecNumber>
    </alternativeName>
    <alternativeName>
        <fullName evidence="8">Leucyl aminopeptidase</fullName>
    </alternativeName>
</protein>
<feature type="binding site" evidence="8">
    <location>
        <position position="268"/>
    </location>
    <ligand>
        <name>Mn(2+)</name>
        <dbReference type="ChEBI" id="CHEBI:29035"/>
        <label>1</label>
    </ligand>
</feature>
<dbReference type="CDD" id="cd00433">
    <property type="entry name" value="Peptidase_M17"/>
    <property type="match status" value="1"/>
</dbReference>
<dbReference type="GO" id="GO:0070006">
    <property type="term" value="F:metalloaminopeptidase activity"/>
    <property type="evidence" value="ECO:0007669"/>
    <property type="project" value="InterPro"/>
</dbReference>
<dbReference type="PANTHER" id="PTHR11963">
    <property type="entry name" value="LEUCINE AMINOPEPTIDASE-RELATED"/>
    <property type="match status" value="1"/>
</dbReference>
<dbReference type="PANTHER" id="PTHR11963:SF23">
    <property type="entry name" value="CYTOSOL AMINOPEPTIDASE"/>
    <property type="match status" value="1"/>
</dbReference>
<dbReference type="NCBIfam" id="NF002073">
    <property type="entry name" value="PRK00913.1-2"/>
    <property type="match status" value="1"/>
</dbReference>
<dbReference type="HAMAP" id="MF_00181">
    <property type="entry name" value="Cytosol_peptidase_M17"/>
    <property type="match status" value="1"/>
</dbReference>
<feature type="active site" evidence="8">
    <location>
        <position position="349"/>
    </location>
</feature>
<dbReference type="Gene3D" id="3.40.630.10">
    <property type="entry name" value="Zn peptidases"/>
    <property type="match status" value="1"/>
</dbReference>
<dbReference type="AlphaFoldDB" id="A0A285NES6"/>
<sequence length="498" mass="55162">MEIKITSGHLKNARTKAVISFIFKEQKKFPQEIEDLDKVLDGSISQLKRELKFDGSEGKIVVVPTFGKGKSDYVILVGAGSKRDFELDKVRRLGAAVSKKAKELKVDKLLVDGEALAVKDSQVDVTQALTEGLILGSYKFDKYLSKKDDFKIKDVQIRVSRRYRNESQEAVRIGKILAESQNFTRDLVNEPGNVITPQKLAEIAEELAKEYGFEVKIYDEEEIEKMGMNAYLAVAKGSANPPRFIHLTYRPKKAKKEIVLIGKGLTFDSGGLNIKPGDYMRWMKSDKSGACAVLGVFKAIGELKPDIAVHGIIAAAENMPDGKSYRPDDIIKAKNGVSIEIGNTDAEGRLTLADALSYASELKPDAIIDMATLTGACIVALGEYTAGVMGNNQRLINEVLEVSEKTGEWMWQLPFNDMLREHIKAPNADVYNIGTTRYGGAITAGLFLEKFVDKKIPWVHIDIAGPAHNTRGWYYHPKGATGFPVRTITTFLLKQVEK</sequence>
<evidence type="ECO:0000259" key="9">
    <source>
        <dbReference type="PROSITE" id="PS00631"/>
    </source>
</evidence>
<evidence type="ECO:0000256" key="8">
    <source>
        <dbReference type="HAMAP-Rule" id="MF_00181"/>
    </source>
</evidence>
<accession>A0A285NES6</accession>
<dbReference type="RefSeq" id="WP_097000189.1">
    <property type="nucleotide sequence ID" value="NZ_OBEI01000003.1"/>
</dbReference>
<evidence type="ECO:0000256" key="7">
    <source>
        <dbReference type="ARBA" id="ARBA00023211"/>
    </source>
</evidence>
<dbReference type="Gene3D" id="3.40.220.10">
    <property type="entry name" value="Leucine Aminopeptidase, subunit E, domain 1"/>
    <property type="match status" value="1"/>
</dbReference>
<keyword evidence="4 8" id="KW-0031">Aminopeptidase</keyword>
<feature type="binding site" evidence="8">
    <location>
        <position position="268"/>
    </location>
    <ligand>
        <name>Mn(2+)</name>
        <dbReference type="ChEBI" id="CHEBI:29035"/>
        <label>2</label>
    </ligand>
</feature>
<dbReference type="EMBL" id="OBEI01000003">
    <property type="protein sequence ID" value="SNZ07778.1"/>
    <property type="molecule type" value="Genomic_DNA"/>
</dbReference>
<keyword evidence="7 8" id="KW-0464">Manganese</keyword>
<comment type="subcellular location">
    <subcellularLocation>
        <location evidence="8">Cytoplasm</location>
    </subcellularLocation>
</comment>
<dbReference type="Pfam" id="PF00883">
    <property type="entry name" value="Peptidase_M17"/>
    <property type="match status" value="1"/>
</dbReference>
<dbReference type="GO" id="GO:0005737">
    <property type="term" value="C:cytoplasm"/>
    <property type="evidence" value="ECO:0007669"/>
    <property type="project" value="UniProtKB-SubCell"/>
</dbReference>
<comment type="cofactor">
    <cofactor evidence="8">
        <name>Mn(2+)</name>
        <dbReference type="ChEBI" id="CHEBI:29035"/>
    </cofactor>
    <text evidence="8">Binds 2 manganese ions per subunit.</text>
</comment>
<name>A0A285NES6_9AQUI</name>
<evidence type="ECO:0000256" key="6">
    <source>
        <dbReference type="ARBA" id="ARBA00022801"/>
    </source>
</evidence>
<dbReference type="Pfam" id="PF02789">
    <property type="entry name" value="Peptidase_M17_N"/>
    <property type="match status" value="1"/>
</dbReference>
<keyword evidence="6 8" id="KW-0378">Hydrolase</keyword>
<feature type="active site" evidence="8">
    <location>
        <position position="275"/>
    </location>
</feature>
<evidence type="ECO:0000313" key="10">
    <source>
        <dbReference type="EMBL" id="SNZ07778.1"/>
    </source>
</evidence>
<feature type="binding site" evidence="8">
    <location>
        <position position="286"/>
    </location>
    <ligand>
        <name>Mn(2+)</name>
        <dbReference type="ChEBI" id="CHEBI:29035"/>
        <label>2</label>
    </ligand>
</feature>
<dbReference type="PRINTS" id="PR00481">
    <property type="entry name" value="LAMNOPPTDASE"/>
</dbReference>
<feature type="binding site" evidence="8">
    <location>
        <position position="347"/>
    </location>
    <ligand>
        <name>Mn(2+)</name>
        <dbReference type="ChEBI" id="CHEBI:29035"/>
        <label>2</label>
    </ligand>
</feature>
<dbReference type="GO" id="GO:0030145">
    <property type="term" value="F:manganese ion binding"/>
    <property type="evidence" value="ECO:0007669"/>
    <property type="project" value="UniProtKB-UniRule"/>
</dbReference>
<comment type="similarity">
    <text evidence="3 8">Belongs to the peptidase M17 family.</text>
</comment>
<keyword evidence="8" id="KW-0963">Cytoplasm</keyword>
<evidence type="ECO:0000313" key="11">
    <source>
        <dbReference type="Proteomes" id="UP000219036"/>
    </source>
</evidence>
<dbReference type="NCBIfam" id="NF002083">
    <property type="entry name" value="PRK00913.3-5"/>
    <property type="match status" value="1"/>
</dbReference>
<proteinExistence type="inferred from homology"/>
<reference evidence="11" key="1">
    <citation type="submission" date="2017-09" db="EMBL/GenBank/DDBJ databases">
        <authorList>
            <person name="Varghese N."/>
            <person name="Submissions S."/>
        </authorList>
    </citation>
    <scope>NUCLEOTIDE SEQUENCE [LARGE SCALE GENOMIC DNA]</scope>
    <source>
        <strain evidence="11">DSM 15103</strain>
    </source>
</reference>
<evidence type="ECO:0000256" key="5">
    <source>
        <dbReference type="ARBA" id="ARBA00022670"/>
    </source>
</evidence>
<dbReference type="InterPro" id="IPR043472">
    <property type="entry name" value="Macro_dom-like"/>
</dbReference>
<dbReference type="OrthoDB" id="9809354at2"/>
<keyword evidence="5 8" id="KW-0645">Protease</keyword>
<dbReference type="PROSITE" id="PS00631">
    <property type="entry name" value="CYTOSOL_AP"/>
    <property type="match status" value="1"/>
</dbReference>
<dbReference type="Proteomes" id="UP000219036">
    <property type="component" value="Unassembled WGS sequence"/>
</dbReference>
<feature type="domain" description="Cytosol aminopeptidase" evidence="9">
    <location>
        <begin position="343"/>
        <end position="350"/>
    </location>
</feature>
<feature type="binding site" evidence="8">
    <location>
        <position position="263"/>
    </location>
    <ligand>
        <name>Mn(2+)</name>
        <dbReference type="ChEBI" id="CHEBI:29035"/>
        <label>2</label>
    </ligand>
</feature>